<name>A0A6I3IGN5_9MICO</name>
<dbReference type="RefSeq" id="WP_154594139.1">
    <property type="nucleotide sequence ID" value="NZ_CP171001.1"/>
</dbReference>
<feature type="compositionally biased region" description="Gly residues" evidence="1">
    <location>
        <begin position="109"/>
        <end position="119"/>
    </location>
</feature>
<feature type="region of interest" description="Disordered" evidence="1">
    <location>
        <begin position="94"/>
        <end position="164"/>
    </location>
</feature>
<feature type="compositionally biased region" description="Basic and acidic residues" evidence="1">
    <location>
        <begin position="151"/>
        <end position="164"/>
    </location>
</feature>
<evidence type="ECO:0000256" key="1">
    <source>
        <dbReference type="SAM" id="MobiDB-lite"/>
    </source>
</evidence>
<feature type="transmembrane region" description="Helical" evidence="2">
    <location>
        <begin position="66"/>
        <end position="84"/>
    </location>
</feature>
<keyword evidence="2" id="KW-1133">Transmembrane helix</keyword>
<dbReference type="EMBL" id="WLVL01000040">
    <property type="protein sequence ID" value="MTB72897.1"/>
    <property type="molecule type" value="Genomic_DNA"/>
</dbReference>
<proteinExistence type="predicted"/>
<protein>
    <submittedName>
        <fullName evidence="3">DUF3040 domain-containing protein</fullName>
    </submittedName>
</protein>
<dbReference type="Proteomes" id="UP000431092">
    <property type="component" value="Unassembled WGS sequence"/>
</dbReference>
<reference evidence="3 4" key="1">
    <citation type="submission" date="2019-11" db="EMBL/GenBank/DDBJ databases">
        <title>Whole genome sequencing identifies a novel species of the genus Arsenicicoccus isolated from human blood.</title>
        <authorList>
            <person name="Jeong J.H."/>
            <person name="Kweon O.J."/>
            <person name="Kim H.R."/>
            <person name="Kim T.-H."/>
            <person name="Ha S.-M."/>
            <person name="Lee M.-K."/>
        </authorList>
    </citation>
    <scope>NUCLEOTIDE SEQUENCE [LARGE SCALE GENOMIC DNA]</scope>
    <source>
        <strain evidence="3 4">MKL-02</strain>
    </source>
</reference>
<accession>A0A6I3IGN5</accession>
<organism evidence="3 4">
    <name type="scientific">Arsenicicoccus cauae</name>
    <dbReference type="NCBI Taxonomy" id="2663847"/>
    <lineage>
        <taxon>Bacteria</taxon>
        <taxon>Bacillati</taxon>
        <taxon>Actinomycetota</taxon>
        <taxon>Actinomycetes</taxon>
        <taxon>Micrococcales</taxon>
        <taxon>Intrasporangiaceae</taxon>
        <taxon>Arsenicicoccus</taxon>
    </lineage>
</organism>
<evidence type="ECO:0000313" key="3">
    <source>
        <dbReference type="EMBL" id="MTB72897.1"/>
    </source>
</evidence>
<keyword evidence="4" id="KW-1185">Reference proteome</keyword>
<dbReference type="InterPro" id="IPR021401">
    <property type="entry name" value="DUF3040"/>
</dbReference>
<dbReference type="Pfam" id="PF11239">
    <property type="entry name" value="DUF3040"/>
    <property type="match status" value="1"/>
</dbReference>
<gene>
    <name evidence="3" type="ORF">GGG17_13160</name>
</gene>
<evidence type="ECO:0000256" key="2">
    <source>
        <dbReference type="SAM" id="Phobius"/>
    </source>
</evidence>
<comment type="caution">
    <text evidence="3">The sequence shown here is derived from an EMBL/GenBank/DDBJ whole genome shotgun (WGS) entry which is preliminary data.</text>
</comment>
<sequence length="164" mass="17904">MPLSEREQALLEQMEQALYAEDPRFAAQLASASSAPGRRRRYLLGAVGVLAGLGVVLLGVTQQQVWIGVLGFLIMVASGFYALATPRRRLGSVGGDGTVQQHQGRRFGRPGGRSTGGQAVGSTRSTRADRAPRVTGRAPRTQRSGSFMQRLEQRWDERRQRGEL</sequence>
<keyword evidence="2" id="KW-0812">Transmembrane</keyword>
<keyword evidence="2" id="KW-0472">Membrane</keyword>
<dbReference type="AlphaFoldDB" id="A0A6I3IGN5"/>
<feature type="transmembrane region" description="Helical" evidence="2">
    <location>
        <begin position="42"/>
        <end position="60"/>
    </location>
</feature>
<evidence type="ECO:0000313" key="4">
    <source>
        <dbReference type="Proteomes" id="UP000431092"/>
    </source>
</evidence>